<dbReference type="InterPro" id="IPR003339">
    <property type="entry name" value="ABC/ECF_trnsptr_transmembrane"/>
</dbReference>
<dbReference type="KEGG" id="plan:A1s21148_04095"/>
<reference evidence="6 7" key="1">
    <citation type="submission" date="2016-07" db="EMBL/GenBank/DDBJ databases">
        <title>High microdiversification within the ubiquitous acI lineage of Actinobacteria.</title>
        <authorList>
            <person name="Neuenschwander S.M."/>
            <person name="Salcher M."/>
            <person name="Ghai R."/>
            <person name="Pernthaler J."/>
        </authorList>
    </citation>
    <scope>NUCLEOTIDE SEQUENCE [LARGE SCALE GENOMIC DNA]</scope>
    <source>
        <strain evidence="6">MMS-21-148</strain>
    </source>
</reference>
<feature type="transmembrane region" description="Helical" evidence="5">
    <location>
        <begin position="227"/>
        <end position="246"/>
    </location>
</feature>
<evidence type="ECO:0000256" key="1">
    <source>
        <dbReference type="ARBA" id="ARBA00004141"/>
    </source>
</evidence>
<dbReference type="RefSeq" id="WP_095671190.1">
    <property type="nucleotide sequence ID" value="NZ_CP016769.1"/>
</dbReference>
<dbReference type="PANTHER" id="PTHR33514">
    <property type="entry name" value="PROTEIN ABCI12, CHLOROPLASTIC"/>
    <property type="match status" value="1"/>
</dbReference>
<dbReference type="GO" id="GO:0005886">
    <property type="term" value="C:plasma membrane"/>
    <property type="evidence" value="ECO:0007669"/>
    <property type="project" value="UniProtKB-ARBA"/>
</dbReference>
<evidence type="ECO:0000256" key="5">
    <source>
        <dbReference type="SAM" id="Phobius"/>
    </source>
</evidence>
<comment type="subcellular location">
    <subcellularLocation>
        <location evidence="1">Membrane</location>
        <topology evidence="1">Multi-pass membrane protein</topology>
    </subcellularLocation>
</comment>
<keyword evidence="7" id="KW-1185">Reference proteome</keyword>
<organism evidence="6 7">
    <name type="scientific">Candidatus Planktophila lacus</name>
    <dbReference type="NCBI Taxonomy" id="1884913"/>
    <lineage>
        <taxon>Bacteria</taxon>
        <taxon>Bacillati</taxon>
        <taxon>Actinomycetota</taxon>
        <taxon>Actinomycetes</taxon>
        <taxon>Candidatus Nanopelagicales</taxon>
        <taxon>Candidatus Nanopelagicaceae</taxon>
        <taxon>Candidatus Planktophila</taxon>
    </lineage>
</organism>
<feature type="transmembrane region" description="Helical" evidence="5">
    <location>
        <begin position="53"/>
        <end position="76"/>
    </location>
</feature>
<feature type="transmembrane region" description="Helical" evidence="5">
    <location>
        <begin position="145"/>
        <end position="167"/>
    </location>
</feature>
<gene>
    <name evidence="6" type="ORF">A1s21148_04095</name>
</gene>
<dbReference type="EMBL" id="CP016769">
    <property type="protein sequence ID" value="ASY10701.1"/>
    <property type="molecule type" value="Genomic_DNA"/>
</dbReference>
<feature type="transmembrane region" description="Helical" evidence="5">
    <location>
        <begin position="116"/>
        <end position="133"/>
    </location>
</feature>
<evidence type="ECO:0000313" key="7">
    <source>
        <dbReference type="Proteomes" id="UP000217144"/>
    </source>
</evidence>
<dbReference type="CDD" id="cd16914">
    <property type="entry name" value="EcfT"/>
    <property type="match status" value="1"/>
</dbReference>
<sequence length="248" mass="27162">MKSLHPLTWWLWSIALIVTVIRADSALYAALVLAGAALIVWRWAGNFPWSKSFWFSLRLGIFILIVRAVTGVLIGVPIPGTKIIELPIIPLPDWMAGIRIGGVITQERLTSSLHEGLIIVSVIALFGAAVSLTSPHKMLRVLPVIVYEFGVAIVIATSSLPQLVASYSRIKRARILRGDEKPKFKSIALPLLEEALAKSLDLAAAMDSRGYGVSRVRSRYRPIKWRSADTAIFSSGLVLLGLVWSVTS</sequence>
<evidence type="ECO:0000313" key="6">
    <source>
        <dbReference type="EMBL" id="ASY10701.1"/>
    </source>
</evidence>
<keyword evidence="4 5" id="KW-0472">Membrane</keyword>
<protein>
    <submittedName>
        <fullName evidence="6">Energy-coupling factor transport system permease protein</fullName>
    </submittedName>
</protein>
<evidence type="ECO:0000256" key="3">
    <source>
        <dbReference type="ARBA" id="ARBA00022989"/>
    </source>
</evidence>
<name>A0AAD0E4M5_9ACTN</name>
<dbReference type="AlphaFoldDB" id="A0AAD0E4M5"/>
<evidence type="ECO:0000256" key="2">
    <source>
        <dbReference type="ARBA" id="ARBA00022692"/>
    </source>
</evidence>
<dbReference type="PANTHER" id="PTHR33514:SF15">
    <property type="entry name" value="COBALT TRANSPORT PROTEIN"/>
    <property type="match status" value="1"/>
</dbReference>
<proteinExistence type="predicted"/>
<evidence type="ECO:0000256" key="4">
    <source>
        <dbReference type="ARBA" id="ARBA00023136"/>
    </source>
</evidence>
<keyword evidence="2 5" id="KW-0812">Transmembrane</keyword>
<keyword evidence="3 5" id="KW-1133">Transmembrane helix</keyword>
<accession>A0AAD0E4M5</accession>
<dbReference type="Proteomes" id="UP000217144">
    <property type="component" value="Chromosome"/>
</dbReference>
<feature type="transmembrane region" description="Helical" evidence="5">
    <location>
        <begin position="12"/>
        <end position="41"/>
    </location>
</feature>